<protein>
    <submittedName>
        <fullName evidence="2">Uncharacterized protein</fullName>
    </submittedName>
</protein>
<evidence type="ECO:0000313" key="1">
    <source>
        <dbReference type="EMBL" id="GMT17057.1"/>
    </source>
</evidence>
<sequence length="141" mass="14904">RCHNRSAVPEVLCFSHRSTHPTLQMSALWSVDRQHEGPSMHDCIMMHNERVPCGGAVGGLTSSPRYSFSLADFGASSSSHSSSKDSFLAFNPISVIGTSPCSSSSFLSKMDSTSSSSSSVSSPVGDSTGPVKFFIGTHPKC</sequence>
<accession>A0AAV5WY96</accession>
<evidence type="ECO:0000313" key="3">
    <source>
        <dbReference type="Proteomes" id="UP001432322"/>
    </source>
</evidence>
<gene>
    <name evidence="2" type="ORF">PFISCL1PPCAC_28678</name>
    <name evidence="1" type="ORF">PFISCL1PPCAC_8354</name>
</gene>
<evidence type="ECO:0000313" key="2">
    <source>
        <dbReference type="EMBL" id="GMT37381.1"/>
    </source>
</evidence>
<name>A0AAV5WY96_9BILA</name>
<dbReference type="AlphaFoldDB" id="A0AAV5WY96"/>
<comment type="caution">
    <text evidence="2">The sequence shown here is derived from an EMBL/GenBank/DDBJ whole genome shotgun (WGS) entry which is preliminary data.</text>
</comment>
<organism evidence="2 3">
    <name type="scientific">Pristionchus fissidentatus</name>
    <dbReference type="NCBI Taxonomy" id="1538716"/>
    <lineage>
        <taxon>Eukaryota</taxon>
        <taxon>Metazoa</taxon>
        <taxon>Ecdysozoa</taxon>
        <taxon>Nematoda</taxon>
        <taxon>Chromadorea</taxon>
        <taxon>Rhabditida</taxon>
        <taxon>Rhabditina</taxon>
        <taxon>Diplogasteromorpha</taxon>
        <taxon>Diplogasteroidea</taxon>
        <taxon>Neodiplogasteridae</taxon>
        <taxon>Pristionchus</taxon>
    </lineage>
</organism>
<dbReference type="Proteomes" id="UP001432322">
    <property type="component" value="Unassembled WGS sequence"/>
</dbReference>
<proteinExistence type="predicted"/>
<feature type="non-terminal residue" evidence="2">
    <location>
        <position position="1"/>
    </location>
</feature>
<keyword evidence="3" id="KW-1185">Reference proteome</keyword>
<dbReference type="EMBL" id="BTSY01000002">
    <property type="protein sequence ID" value="GMT17057.1"/>
    <property type="molecule type" value="Genomic_DNA"/>
</dbReference>
<dbReference type="EMBL" id="BTSY01000118">
    <property type="protein sequence ID" value="GMT37381.1"/>
    <property type="molecule type" value="Genomic_DNA"/>
</dbReference>
<reference evidence="2" key="1">
    <citation type="submission" date="2023-10" db="EMBL/GenBank/DDBJ databases">
        <title>Genome assembly of Pristionchus species.</title>
        <authorList>
            <person name="Yoshida K."/>
            <person name="Sommer R.J."/>
        </authorList>
    </citation>
    <scope>NUCLEOTIDE SEQUENCE</scope>
    <source>
        <strain evidence="2">RS5133</strain>
    </source>
</reference>